<proteinExistence type="predicted"/>
<organism evidence="1 2">
    <name type="scientific">Smallanthus sonchifolius</name>
    <dbReference type="NCBI Taxonomy" id="185202"/>
    <lineage>
        <taxon>Eukaryota</taxon>
        <taxon>Viridiplantae</taxon>
        <taxon>Streptophyta</taxon>
        <taxon>Embryophyta</taxon>
        <taxon>Tracheophyta</taxon>
        <taxon>Spermatophyta</taxon>
        <taxon>Magnoliopsida</taxon>
        <taxon>eudicotyledons</taxon>
        <taxon>Gunneridae</taxon>
        <taxon>Pentapetalae</taxon>
        <taxon>asterids</taxon>
        <taxon>campanulids</taxon>
        <taxon>Asterales</taxon>
        <taxon>Asteraceae</taxon>
        <taxon>Asteroideae</taxon>
        <taxon>Heliantheae alliance</taxon>
        <taxon>Millerieae</taxon>
        <taxon>Smallanthus</taxon>
    </lineage>
</organism>
<comment type="caution">
    <text evidence="1">The sequence shown here is derived from an EMBL/GenBank/DDBJ whole genome shotgun (WGS) entry which is preliminary data.</text>
</comment>
<sequence>MVERLIRTYRDDETLPRGESIGPSLFQAIRGSKIAVVIFSRNYANSSWCLDELAYIMNNVKVGSWRIALVDASNIAGWEPKPTGMNPYASNKLLIQF</sequence>
<evidence type="ECO:0000313" key="2">
    <source>
        <dbReference type="Proteomes" id="UP001056120"/>
    </source>
</evidence>
<name>A0ACB9AUM8_9ASTR</name>
<evidence type="ECO:0000313" key="1">
    <source>
        <dbReference type="EMBL" id="KAI3713171.1"/>
    </source>
</evidence>
<reference evidence="2" key="1">
    <citation type="journal article" date="2022" name="Mol. Ecol. Resour.">
        <title>The genomes of chicory, endive, great burdock and yacon provide insights into Asteraceae palaeo-polyploidization history and plant inulin production.</title>
        <authorList>
            <person name="Fan W."/>
            <person name="Wang S."/>
            <person name="Wang H."/>
            <person name="Wang A."/>
            <person name="Jiang F."/>
            <person name="Liu H."/>
            <person name="Zhao H."/>
            <person name="Xu D."/>
            <person name="Zhang Y."/>
        </authorList>
    </citation>
    <scope>NUCLEOTIDE SEQUENCE [LARGE SCALE GENOMIC DNA]</scope>
    <source>
        <strain evidence="2">cv. Yunnan</strain>
    </source>
</reference>
<accession>A0ACB9AUM8</accession>
<dbReference type="Proteomes" id="UP001056120">
    <property type="component" value="Linkage Group LG24"/>
</dbReference>
<keyword evidence="2" id="KW-1185">Reference proteome</keyword>
<protein>
    <submittedName>
        <fullName evidence="1">Uncharacterized protein</fullName>
    </submittedName>
</protein>
<gene>
    <name evidence="1" type="ORF">L1987_71744</name>
</gene>
<dbReference type="EMBL" id="CM042041">
    <property type="protein sequence ID" value="KAI3713171.1"/>
    <property type="molecule type" value="Genomic_DNA"/>
</dbReference>
<reference evidence="1 2" key="2">
    <citation type="journal article" date="2022" name="Mol. Ecol. Resour.">
        <title>The genomes of chicory, endive, great burdock and yacon provide insights into Asteraceae paleo-polyploidization history and plant inulin production.</title>
        <authorList>
            <person name="Fan W."/>
            <person name="Wang S."/>
            <person name="Wang H."/>
            <person name="Wang A."/>
            <person name="Jiang F."/>
            <person name="Liu H."/>
            <person name="Zhao H."/>
            <person name="Xu D."/>
            <person name="Zhang Y."/>
        </authorList>
    </citation>
    <scope>NUCLEOTIDE SEQUENCE [LARGE SCALE GENOMIC DNA]</scope>
    <source>
        <strain evidence="2">cv. Yunnan</strain>
        <tissue evidence="1">Leaves</tissue>
    </source>
</reference>